<reference evidence="3 4" key="1">
    <citation type="submission" date="2023-07" db="EMBL/GenBank/DDBJ databases">
        <title>Sorghum-associated microbial communities from plants grown in Nebraska, USA.</title>
        <authorList>
            <person name="Schachtman D."/>
        </authorList>
    </citation>
    <scope>NUCLEOTIDE SEQUENCE [LARGE SCALE GENOMIC DNA]</scope>
    <source>
        <strain evidence="3 4">BE316</strain>
    </source>
</reference>
<organism evidence="3 4">
    <name type="scientific">Roseateles asaccharophilus</name>
    <dbReference type="NCBI Taxonomy" id="582607"/>
    <lineage>
        <taxon>Bacteria</taxon>
        <taxon>Pseudomonadati</taxon>
        <taxon>Pseudomonadota</taxon>
        <taxon>Betaproteobacteria</taxon>
        <taxon>Burkholderiales</taxon>
        <taxon>Sphaerotilaceae</taxon>
        <taxon>Roseateles</taxon>
    </lineage>
</organism>
<dbReference type="Pfam" id="PF03354">
    <property type="entry name" value="TerL_ATPase"/>
    <property type="match status" value="1"/>
</dbReference>
<name>A0ABU2A549_9BURK</name>
<dbReference type="InterPro" id="IPR005021">
    <property type="entry name" value="Terminase_largesu-like"/>
</dbReference>
<feature type="domain" description="Terminase large subunit-like ATPase" evidence="1">
    <location>
        <begin position="122"/>
        <end position="300"/>
    </location>
</feature>
<evidence type="ECO:0000313" key="3">
    <source>
        <dbReference type="EMBL" id="MDR7331753.1"/>
    </source>
</evidence>
<dbReference type="Pfam" id="PF20441">
    <property type="entry name" value="TerL_nuclease"/>
    <property type="match status" value="2"/>
</dbReference>
<evidence type="ECO:0000259" key="1">
    <source>
        <dbReference type="Pfam" id="PF03354"/>
    </source>
</evidence>
<dbReference type="InterPro" id="IPR046462">
    <property type="entry name" value="TerL_nuclease"/>
</dbReference>
<evidence type="ECO:0000313" key="4">
    <source>
        <dbReference type="Proteomes" id="UP001180825"/>
    </source>
</evidence>
<feature type="domain" description="Terminase large subunit-like endonuclease" evidence="2">
    <location>
        <begin position="310"/>
        <end position="425"/>
    </location>
</feature>
<evidence type="ECO:0000259" key="2">
    <source>
        <dbReference type="Pfam" id="PF20441"/>
    </source>
</evidence>
<dbReference type="InterPro" id="IPR046461">
    <property type="entry name" value="TerL_ATPase"/>
</dbReference>
<dbReference type="InterPro" id="IPR027417">
    <property type="entry name" value="P-loop_NTPase"/>
</dbReference>
<proteinExistence type="predicted"/>
<dbReference type="Gene3D" id="3.40.50.300">
    <property type="entry name" value="P-loop containing nucleotide triphosphate hydrolases"/>
    <property type="match status" value="1"/>
</dbReference>
<accession>A0ABU2A549</accession>
<sequence>MSDFVNRLVYGTASRKPAPRAKKTSVAGAARQAGQAKKAKRVFGAARDRATAYAKGVLAGDIIAGPHVRDACARHLRDLDEGPARGLIWNVAEAEESIAFFEEVLCLNGGEFEGKPFILDQWQCFIVGSIYGWQTEHETKGLIRRFNMVYVETAKGSGKSPLAAGVGMKGLVADGEPRAEIYAAATKKDQAMILFRDAVAMRDQSPELERRVTKSGVGERTWNMAYPANASFFRPIAAEDGNSGPRPHVGLVDEYHEHKTNAVLGMLQAGWKSRRQPFTFVITNSGAGKQTPCGIEHDYAVEVAAGRAVNDAYFAFVCGLDEGEDPFESEACWPKVNPSLQFHGLPGVDYLRKQVTNARGIPSKESLVRRLNFCQWTAAINPWLSAAVWDPCRLDFDALDLRGRRAFGGLDLSSTTDLCAFTLLVEPADPIVTVRWEAWAVAKALHDQDPLSAAHPGDEPPRGEPYKLLNWCWLPEGGPDNSLEKRSQKDRVDYVAWAKQGFLEVTPGAAVSKHFVLQRVAQICAQFDVPHIAADRWRLADFKQQAADAGITLPELLPFGQGFQDMSPAIDAFETAVLNRTVAHNGHPVHTWCASNAVTVSDAAGNRKLDKSKATGRIDLMVSDVMAHASKVKPDMRQDLDAFLNNLIVG</sequence>
<protein>
    <submittedName>
        <fullName evidence="3">Phage terminase large subunit-like protein</fullName>
    </submittedName>
</protein>
<comment type="caution">
    <text evidence="3">The sequence shown here is derived from an EMBL/GenBank/DDBJ whole genome shotgun (WGS) entry which is preliminary data.</text>
</comment>
<dbReference type="RefSeq" id="WP_310325294.1">
    <property type="nucleotide sequence ID" value="NZ_JAVDXV010000001.1"/>
</dbReference>
<gene>
    <name evidence="3" type="ORF">J2X21_000865</name>
</gene>
<dbReference type="PANTHER" id="PTHR41287:SF1">
    <property type="entry name" value="PROTEIN YMFN"/>
    <property type="match status" value="1"/>
</dbReference>
<dbReference type="EMBL" id="JAVDXV010000001">
    <property type="protein sequence ID" value="MDR7331753.1"/>
    <property type="molecule type" value="Genomic_DNA"/>
</dbReference>
<dbReference type="Proteomes" id="UP001180825">
    <property type="component" value="Unassembled WGS sequence"/>
</dbReference>
<dbReference type="PANTHER" id="PTHR41287">
    <property type="match status" value="1"/>
</dbReference>
<feature type="domain" description="Terminase large subunit-like endonuclease" evidence="2">
    <location>
        <begin position="473"/>
        <end position="627"/>
    </location>
</feature>
<keyword evidence="4" id="KW-1185">Reference proteome</keyword>